<evidence type="ECO:0000256" key="8">
    <source>
        <dbReference type="ARBA" id="ARBA00023242"/>
    </source>
</evidence>
<protein>
    <recommendedName>
        <fullName evidence="5">Cleavage and polyadenylation specificity factor subunit 6</fullName>
    </recommendedName>
</protein>
<comment type="caution">
    <text evidence="12">The sequence shown here is derived from an EMBL/GenBank/DDBJ whole genome shotgun (WGS) entry which is preliminary data.</text>
</comment>
<dbReference type="Gene3D" id="3.30.70.330">
    <property type="match status" value="1"/>
</dbReference>
<dbReference type="InterPro" id="IPR034772">
    <property type="entry name" value="CPSF6/7"/>
</dbReference>
<evidence type="ECO:0000256" key="7">
    <source>
        <dbReference type="ARBA" id="ARBA00022664"/>
    </source>
</evidence>
<feature type="domain" description="RRM" evidence="11">
    <location>
        <begin position="112"/>
        <end position="192"/>
    </location>
</feature>
<comment type="subcellular location">
    <subcellularLocation>
        <location evidence="2">Cytoplasm</location>
    </subcellularLocation>
    <subcellularLocation>
        <location evidence="1">Nucleus speckle</location>
    </subcellularLocation>
    <subcellularLocation>
        <location evidence="3">Nucleus</location>
        <location evidence="3">Nucleoplasm</location>
    </subcellularLocation>
</comment>
<feature type="compositionally biased region" description="Basic and acidic residues" evidence="10">
    <location>
        <begin position="411"/>
        <end position="431"/>
    </location>
</feature>
<keyword evidence="7" id="KW-0507">mRNA processing</keyword>
<dbReference type="InterPro" id="IPR012677">
    <property type="entry name" value="Nucleotide-bd_a/b_plait_sf"/>
</dbReference>
<feature type="region of interest" description="Disordered" evidence="10">
    <location>
        <begin position="1"/>
        <end position="35"/>
    </location>
</feature>
<evidence type="ECO:0000256" key="4">
    <source>
        <dbReference type="ARBA" id="ARBA00006265"/>
    </source>
</evidence>
<feature type="region of interest" description="Disordered" evidence="10">
    <location>
        <begin position="67"/>
        <end position="100"/>
    </location>
</feature>
<dbReference type="PANTHER" id="PTHR23204">
    <property type="entry name" value="CLEAVAGE AND POLYADENYLATION SPECIFIC FACTOR"/>
    <property type="match status" value="1"/>
</dbReference>
<keyword evidence="13" id="KW-1185">Reference proteome</keyword>
<dbReference type="PROSITE" id="PS50102">
    <property type="entry name" value="RRM"/>
    <property type="match status" value="1"/>
</dbReference>
<feature type="compositionally biased region" description="Pro residues" evidence="10">
    <location>
        <begin position="319"/>
        <end position="394"/>
    </location>
</feature>
<dbReference type="STRING" id="623744.A0A553RHY3"/>
<dbReference type="GO" id="GO:0016607">
    <property type="term" value="C:nuclear speck"/>
    <property type="evidence" value="ECO:0007669"/>
    <property type="project" value="UniProtKB-SubCell"/>
</dbReference>
<evidence type="ECO:0000256" key="5">
    <source>
        <dbReference type="ARBA" id="ARBA00016259"/>
    </source>
</evidence>
<dbReference type="GO" id="GO:0006397">
    <property type="term" value="P:mRNA processing"/>
    <property type="evidence" value="ECO:0007669"/>
    <property type="project" value="UniProtKB-KW"/>
</dbReference>
<keyword evidence="6" id="KW-0963">Cytoplasm</keyword>
<evidence type="ECO:0000259" key="11">
    <source>
        <dbReference type="PROSITE" id="PS50102"/>
    </source>
</evidence>
<keyword evidence="8" id="KW-0539">Nucleus</keyword>
<dbReference type="InterPro" id="IPR035979">
    <property type="entry name" value="RBD_domain_sf"/>
</dbReference>
<dbReference type="AlphaFoldDB" id="A0A553RHY3"/>
<dbReference type="Pfam" id="PF25524">
    <property type="entry name" value="RSLD_CPSF6"/>
    <property type="match status" value="1"/>
</dbReference>
<sequence>KRFPIQPKSGRGEKEEEKEEEKRPGGGGKQKMADGVDHIDIYADVEEEFNQESDYPAHEQIDLYDDVISPSANNGDAPEDRDYLDALPAPGGNEGSKGPPTNVVFTYSGKRISLYIGNLTWWTTDEDLTDAIRSIGINDVLEIKFFENRANGQSKGFALVCVGSDSSSRKLMDLLSKRELHGQNPIVTPCNKQSLSQFEMQSRKSTQSGQMSGEGKAGPPGSGLRGGGFLPGKGQRRFPGPPGPGGDRFPGPIGPGGPPPHFPGMQGPPRPPSCPPGPLGPPVPPPPGQGLPPPLGVPPNRGDRPPPPVLFPGQFGQPPMGPMPPGPPPPGFGPPPGPPPPQQGLPPPGPFPPRPPGPLGPPLGLAPPPHLQGPPPGGPPPAPHVNPAFFPPPGNSTMPPSDGRGPPPGDHYGRPPPYEREYGPGSREMDSSRNPLSEAEFEEIMNRNRAISSSAISRAVSDASAADYGSAIETLVTAISLIKQSKVSADDRCKVLISSLQDCLHGIESKSYGGSAQGSGTTVVLERRVADTSLGAGIGTRIITGSAAVSETGTGSETVIVKETGNERENIATANPGGRYQFKARGASWEISYTQEEEEEETSGGSTGSLVRLNPSSSSSQSAPEACNINHTLSLNSLQRIFYVLDFYLQVAVCA</sequence>
<dbReference type="OrthoDB" id="10065185at2759"/>
<dbReference type="GO" id="GO:0005737">
    <property type="term" value="C:cytoplasm"/>
    <property type="evidence" value="ECO:0007669"/>
    <property type="project" value="UniProtKB-SubCell"/>
</dbReference>
<dbReference type="Proteomes" id="UP000316079">
    <property type="component" value="Unassembled WGS sequence"/>
</dbReference>
<evidence type="ECO:0000256" key="9">
    <source>
        <dbReference type="PROSITE-ProRule" id="PRU00176"/>
    </source>
</evidence>
<feature type="compositionally biased region" description="Basic and acidic residues" evidence="10">
    <location>
        <begin position="10"/>
        <end position="24"/>
    </location>
</feature>
<evidence type="ECO:0000313" key="13">
    <source>
        <dbReference type="Proteomes" id="UP000316079"/>
    </source>
</evidence>
<feature type="compositionally biased region" description="Gly residues" evidence="10">
    <location>
        <begin position="215"/>
        <end position="231"/>
    </location>
</feature>
<dbReference type="CDD" id="cd12643">
    <property type="entry name" value="RRM_CFIm68"/>
    <property type="match status" value="1"/>
</dbReference>
<keyword evidence="9" id="KW-0694">RNA-binding</keyword>
<feature type="region of interest" description="Disordered" evidence="10">
    <location>
        <begin position="196"/>
        <end position="437"/>
    </location>
</feature>
<dbReference type="EMBL" id="SRMA01024044">
    <property type="protein sequence ID" value="TRZ01785.1"/>
    <property type="molecule type" value="Genomic_DNA"/>
</dbReference>
<evidence type="ECO:0000256" key="6">
    <source>
        <dbReference type="ARBA" id="ARBA00022490"/>
    </source>
</evidence>
<feature type="non-terminal residue" evidence="12">
    <location>
        <position position="1"/>
    </location>
</feature>
<dbReference type="SMART" id="SM00360">
    <property type="entry name" value="RRM"/>
    <property type="match status" value="1"/>
</dbReference>
<name>A0A553RHY3_9TELE</name>
<feature type="compositionally biased region" description="Pro residues" evidence="10">
    <location>
        <begin position="252"/>
        <end position="297"/>
    </location>
</feature>
<accession>A0A553RHY3</accession>
<gene>
    <name evidence="12" type="ORF">DNTS_025605</name>
</gene>
<dbReference type="InterPro" id="IPR034769">
    <property type="entry name" value="CPSF6_RRM"/>
</dbReference>
<dbReference type="Pfam" id="PF00076">
    <property type="entry name" value="RRM_1"/>
    <property type="match status" value="1"/>
</dbReference>
<evidence type="ECO:0000256" key="3">
    <source>
        <dbReference type="ARBA" id="ARBA00004642"/>
    </source>
</evidence>
<dbReference type="InterPro" id="IPR000504">
    <property type="entry name" value="RRM_dom"/>
</dbReference>
<evidence type="ECO:0000256" key="2">
    <source>
        <dbReference type="ARBA" id="ARBA00004496"/>
    </source>
</evidence>
<feature type="compositionally biased region" description="Polar residues" evidence="10">
    <location>
        <begin position="196"/>
        <end position="211"/>
    </location>
</feature>
<reference evidence="12 13" key="1">
    <citation type="journal article" date="2019" name="Sci. Data">
        <title>Hybrid genome assembly and annotation of Danionella translucida.</title>
        <authorList>
            <person name="Kadobianskyi M."/>
            <person name="Schulze L."/>
            <person name="Schuelke M."/>
            <person name="Judkewitz B."/>
        </authorList>
    </citation>
    <scope>NUCLEOTIDE SEQUENCE [LARGE SCALE GENOMIC DNA]</scope>
    <source>
        <strain evidence="12 13">Bolton</strain>
    </source>
</reference>
<dbReference type="GO" id="GO:0003723">
    <property type="term" value="F:RNA binding"/>
    <property type="evidence" value="ECO:0007669"/>
    <property type="project" value="UniProtKB-UniRule"/>
</dbReference>
<dbReference type="SUPFAM" id="SSF54928">
    <property type="entry name" value="RNA-binding domain, RBD"/>
    <property type="match status" value="1"/>
</dbReference>
<dbReference type="FunFam" id="3.30.70.330:FF:000081">
    <property type="entry name" value="Cleavage and polyadenylation specificity factor subunit 6"/>
    <property type="match status" value="1"/>
</dbReference>
<dbReference type="InterPro" id="IPR057951">
    <property type="entry name" value="CPSF6/7_RSLD_N"/>
</dbReference>
<evidence type="ECO:0000313" key="12">
    <source>
        <dbReference type="EMBL" id="TRZ01785.1"/>
    </source>
</evidence>
<feature type="region of interest" description="Disordered" evidence="10">
    <location>
        <begin position="595"/>
        <end position="624"/>
    </location>
</feature>
<evidence type="ECO:0000256" key="10">
    <source>
        <dbReference type="SAM" id="MobiDB-lite"/>
    </source>
</evidence>
<proteinExistence type="inferred from homology"/>
<organism evidence="12 13">
    <name type="scientific">Danionella cerebrum</name>
    <dbReference type="NCBI Taxonomy" id="2873325"/>
    <lineage>
        <taxon>Eukaryota</taxon>
        <taxon>Metazoa</taxon>
        <taxon>Chordata</taxon>
        <taxon>Craniata</taxon>
        <taxon>Vertebrata</taxon>
        <taxon>Euteleostomi</taxon>
        <taxon>Actinopterygii</taxon>
        <taxon>Neopterygii</taxon>
        <taxon>Teleostei</taxon>
        <taxon>Ostariophysi</taxon>
        <taxon>Cypriniformes</taxon>
        <taxon>Danionidae</taxon>
        <taxon>Danioninae</taxon>
        <taxon>Danionella</taxon>
    </lineage>
</organism>
<evidence type="ECO:0000256" key="1">
    <source>
        <dbReference type="ARBA" id="ARBA00004324"/>
    </source>
</evidence>
<comment type="similarity">
    <text evidence="4">Belongs to the RRM CPSF6/7 family.</text>
</comment>